<sequence length="144" mass="16474">MKNVTFFTLLPETILGRTRNSAEEFFEYTMMVDIFAENNNLNIVNGCAISNFEDKSMNDKYFSRLKKKSTVLIISPVHVANSNILDLFISKDVTFRVIQGDYLMKPKLLKKIWLEEAKTTKIPLAVENLFKTELLTAEGKVSSI</sequence>
<evidence type="ECO:0000313" key="1">
    <source>
        <dbReference type="EMBL" id="TFB21436.1"/>
    </source>
</evidence>
<gene>
    <name evidence="1" type="ORF">E3U55_08990</name>
</gene>
<dbReference type="AlphaFoldDB" id="A0A4Y8IKE1"/>
<comment type="caution">
    <text evidence="1">The sequence shown here is derived from an EMBL/GenBank/DDBJ whole genome shotgun (WGS) entry which is preliminary data.</text>
</comment>
<proteinExistence type="predicted"/>
<name>A0A4Y8IKE1_9BACI</name>
<dbReference type="OrthoDB" id="2902716at2"/>
<evidence type="ECO:0000313" key="2">
    <source>
        <dbReference type="Proteomes" id="UP000297975"/>
    </source>
</evidence>
<dbReference type="RefSeq" id="WP_134340100.1">
    <property type="nucleotide sequence ID" value="NZ_SOPW01000008.1"/>
</dbReference>
<keyword evidence="2" id="KW-1185">Reference proteome</keyword>
<dbReference type="EMBL" id="SOPW01000008">
    <property type="protein sequence ID" value="TFB21436.1"/>
    <property type="molecule type" value="Genomic_DNA"/>
</dbReference>
<dbReference type="Proteomes" id="UP000297975">
    <property type="component" value="Unassembled WGS sequence"/>
</dbReference>
<accession>A0A4Y8IKE1</accession>
<organism evidence="1 2">
    <name type="scientific">Filobacillus milosensis</name>
    <dbReference type="NCBI Taxonomy" id="94137"/>
    <lineage>
        <taxon>Bacteria</taxon>
        <taxon>Bacillati</taxon>
        <taxon>Bacillota</taxon>
        <taxon>Bacilli</taxon>
        <taxon>Bacillales</taxon>
        <taxon>Bacillaceae</taxon>
        <taxon>Filobacillus</taxon>
    </lineage>
</organism>
<reference evidence="1 2" key="1">
    <citation type="submission" date="2019-03" db="EMBL/GenBank/DDBJ databases">
        <authorList>
            <person name="He R.-H."/>
        </authorList>
    </citation>
    <scope>NUCLEOTIDE SEQUENCE [LARGE SCALE GENOMIC DNA]</scope>
    <source>
        <strain evidence="2">SH 714</strain>
    </source>
</reference>
<protein>
    <submittedName>
        <fullName evidence="1">Uncharacterized protein</fullName>
    </submittedName>
</protein>